<protein>
    <submittedName>
        <fullName evidence="5">Acylamino-acid-releasing enzyme-like</fullName>
    </submittedName>
</protein>
<dbReference type="RefSeq" id="XP_002741051.1">
    <property type="nucleotide sequence ID" value="XM_002741005.1"/>
</dbReference>
<dbReference type="Pfam" id="PF19283">
    <property type="entry name" value="APEH_N"/>
    <property type="match status" value="1"/>
</dbReference>
<evidence type="ECO:0000313" key="5">
    <source>
        <dbReference type="RefSeq" id="XP_002741051.1"/>
    </source>
</evidence>
<dbReference type="PANTHER" id="PTHR42776:SF4">
    <property type="entry name" value="ACYLAMINO-ACID-RELEASING ENZYME"/>
    <property type="match status" value="1"/>
</dbReference>
<dbReference type="GeneID" id="100378934"/>
<evidence type="ECO:0000256" key="1">
    <source>
        <dbReference type="ARBA" id="ARBA00010040"/>
    </source>
</evidence>
<keyword evidence="4" id="KW-1185">Reference proteome</keyword>
<evidence type="ECO:0000259" key="3">
    <source>
        <dbReference type="Pfam" id="PF19283"/>
    </source>
</evidence>
<accession>A0ABM0GZT7</accession>
<organism evidence="4 5">
    <name type="scientific">Saccoglossus kowalevskii</name>
    <name type="common">Acorn worm</name>
    <dbReference type="NCBI Taxonomy" id="10224"/>
    <lineage>
        <taxon>Eukaryota</taxon>
        <taxon>Metazoa</taxon>
        <taxon>Hemichordata</taxon>
        <taxon>Enteropneusta</taxon>
        <taxon>Harrimaniidae</taxon>
        <taxon>Saccoglossus</taxon>
    </lineage>
</organism>
<gene>
    <name evidence="5" type="primary">LOC100378934</name>
</gene>
<dbReference type="PANTHER" id="PTHR42776">
    <property type="entry name" value="SERINE PEPTIDASE S9 FAMILY MEMBER"/>
    <property type="match status" value="1"/>
</dbReference>
<evidence type="ECO:0000313" key="4">
    <source>
        <dbReference type="Proteomes" id="UP000694865"/>
    </source>
</evidence>
<reference evidence="5" key="1">
    <citation type="submission" date="2025-08" db="UniProtKB">
        <authorList>
            <consortium name="RefSeq"/>
        </authorList>
    </citation>
    <scope>IDENTIFICATION</scope>
    <source>
        <tissue evidence="5">Testes</tissue>
    </source>
</reference>
<comment type="similarity">
    <text evidence="1">Belongs to the peptidase S9C family.</text>
</comment>
<feature type="domain" description="Acylamino-acid-releasing enzyme N-terminal" evidence="3">
    <location>
        <begin position="11"/>
        <end position="278"/>
    </location>
</feature>
<keyword evidence="2" id="KW-0378">Hydrolase</keyword>
<dbReference type="InterPro" id="IPR045550">
    <property type="entry name" value="AARE_N"/>
</dbReference>
<name>A0ABM0GZT7_SACKO</name>
<evidence type="ECO:0000256" key="2">
    <source>
        <dbReference type="ARBA" id="ARBA00022801"/>
    </source>
</evidence>
<feature type="non-terminal residue" evidence="5">
    <location>
        <position position="313"/>
    </location>
</feature>
<proteinExistence type="inferred from homology"/>
<dbReference type="SUPFAM" id="SSF82171">
    <property type="entry name" value="DPP6 N-terminal domain-like"/>
    <property type="match status" value="1"/>
</dbReference>
<dbReference type="Proteomes" id="UP000694865">
    <property type="component" value="Unplaced"/>
</dbReference>
<sequence length="313" mass="35614">MATKLLLDAAVKVYRECCQASSIVSAYIGCDKGSYFNVSSICSQRDLERSENVKFERNYTVLHKDGKVENVFINGAPNELNSVLRSKTSPSGKFTAVIRKITLKKGEDKHYVEVWDSNHKIQNIDVFALEKHGSVYEDDQFGCLEWSSDEKKLLYVAEKKLPKTSSFFDKKVKDNNKDETVPGNQFVFHGDWGEQLVSKSFPVLCILDLESEEVTILESIPHDISPGQAIWSNGDKCVIFVGWWHEPYRLGIIYCTNRRSAIFCVNLETKKCEMISDDCNAVRSPRLSPDQTQLVYLKNQYLGPHMQCSSLLK</sequence>